<reference evidence="4 5" key="1">
    <citation type="submission" date="2023-03" db="EMBL/GenBank/DDBJ databases">
        <title>Draft genome sequence of Thalassotalea insulae KCTC 62186T.</title>
        <authorList>
            <person name="Sawabe T."/>
        </authorList>
    </citation>
    <scope>NUCLEOTIDE SEQUENCE [LARGE SCALE GENOMIC DNA]</scope>
    <source>
        <strain evidence="4 5">KCTC 62186</strain>
    </source>
</reference>
<dbReference type="Pfam" id="PF13464">
    <property type="entry name" value="RodZ_C"/>
    <property type="match status" value="1"/>
</dbReference>
<dbReference type="InterPro" id="IPR025194">
    <property type="entry name" value="RodZ-like_C"/>
</dbReference>
<dbReference type="CDD" id="cd00093">
    <property type="entry name" value="HTH_XRE"/>
    <property type="match status" value="1"/>
</dbReference>
<dbReference type="PANTHER" id="PTHR34475:SF1">
    <property type="entry name" value="CYTOSKELETON PROTEIN RODZ"/>
    <property type="match status" value="1"/>
</dbReference>
<gene>
    <name evidence="4" type="ORF">tinsulaeT_27320</name>
</gene>
<dbReference type="PANTHER" id="PTHR34475">
    <property type="match status" value="1"/>
</dbReference>
<evidence type="ECO:0000313" key="4">
    <source>
        <dbReference type="EMBL" id="GLX79392.1"/>
    </source>
</evidence>
<dbReference type="InterPro" id="IPR010982">
    <property type="entry name" value="Lambda_DNA-bd_dom_sf"/>
</dbReference>
<name>A0ABQ6GU14_9GAMM</name>
<feature type="compositionally biased region" description="Low complexity" evidence="1">
    <location>
        <begin position="155"/>
        <end position="166"/>
    </location>
</feature>
<keyword evidence="5" id="KW-1185">Reference proteome</keyword>
<comment type="caution">
    <text evidence="4">The sequence shown here is derived from an EMBL/GenBank/DDBJ whole genome shotgun (WGS) entry which is preliminary data.</text>
</comment>
<dbReference type="RefSeq" id="WP_284245303.1">
    <property type="nucleotide sequence ID" value="NZ_BSST01000001.1"/>
</dbReference>
<dbReference type="Gene3D" id="1.10.260.40">
    <property type="entry name" value="lambda repressor-like DNA-binding domains"/>
    <property type="match status" value="1"/>
</dbReference>
<keyword evidence="2" id="KW-0472">Membrane</keyword>
<evidence type="ECO:0000259" key="3">
    <source>
        <dbReference type="Pfam" id="PF13464"/>
    </source>
</evidence>
<feature type="region of interest" description="Disordered" evidence="1">
    <location>
        <begin position="147"/>
        <end position="171"/>
    </location>
</feature>
<protein>
    <submittedName>
        <fullName evidence="4">XRE family transcriptional regulator</fullName>
    </submittedName>
</protein>
<dbReference type="InterPro" id="IPR050400">
    <property type="entry name" value="Bact_Cytoskel_RodZ"/>
</dbReference>
<dbReference type="Pfam" id="PF13413">
    <property type="entry name" value="HTH_25"/>
    <property type="match status" value="1"/>
</dbReference>
<proteinExistence type="predicted"/>
<dbReference type="InterPro" id="IPR001387">
    <property type="entry name" value="Cro/C1-type_HTH"/>
</dbReference>
<dbReference type="EMBL" id="BSST01000001">
    <property type="protein sequence ID" value="GLX79392.1"/>
    <property type="molecule type" value="Genomic_DNA"/>
</dbReference>
<keyword evidence="2" id="KW-1133">Transmembrane helix</keyword>
<keyword evidence="2" id="KW-0812">Transmembrane</keyword>
<sequence>MSNENTVADLSEDIEVVGPGQMLAEARTAIGLSQQQVADKLNFRTALVKEIEQDIFDKTLPDTFNRGYLKNYAKLVNISVSDVLASYEMLNVAQQQCAEMQSFSKQTEKQAENNRIMWLSYLILALLIGSTIVWWLQDSKQNQPQATAKVTTRSVQKPQVEQEQPVAGDQQITITSPAINDDSARAPLADTLVTPSPQETKASVEAIQPLVEQDLDARESQVEKVAVTQDNVAETETDFGTLESAQFTFSGDCWVNIYDATGERIAWGIKKSGYVMNISGQAPFTITLGKPELVSIVFEQQAVDMSQFSQGNIAKFTLPIE</sequence>
<dbReference type="SUPFAM" id="SSF47413">
    <property type="entry name" value="lambda repressor-like DNA-binding domains"/>
    <property type="match status" value="1"/>
</dbReference>
<feature type="domain" description="Cytoskeleton protein RodZ-like C-terminal" evidence="3">
    <location>
        <begin position="246"/>
        <end position="317"/>
    </location>
</feature>
<accession>A0ABQ6GU14</accession>
<evidence type="ECO:0000256" key="2">
    <source>
        <dbReference type="SAM" id="Phobius"/>
    </source>
</evidence>
<evidence type="ECO:0000256" key="1">
    <source>
        <dbReference type="SAM" id="MobiDB-lite"/>
    </source>
</evidence>
<evidence type="ECO:0000313" key="5">
    <source>
        <dbReference type="Proteomes" id="UP001157186"/>
    </source>
</evidence>
<dbReference type="Proteomes" id="UP001157186">
    <property type="component" value="Unassembled WGS sequence"/>
</dbReference>
<feature type="transmembrane region" description="Helical" evidence="2">
    <location>
        <begin position="116"/>
        <end position="136"/>
    </location>
</feature>
<organism evidence="4 5">
    <name type="scientific">Thalassotalea insulae</name>
    <dbReference type="NCBI Taxonomy" id="2056778"/>
    <lineage>
        <taxon>Bacteria</taxon>
        <taxon>Pseudomonadati</taxon>
        <taxon>Pseudomonadota</taxon>
        <taxon>Gammaproteobacteria</taxon>
        <taxon>Alteromonadales</taxon>
        <taxon>Colwelliaceae</taxon>
        <taxon>Thalassotalea</taxon>
    </lineage>
</organism>